<keyword evidence="1" id="KW-0147">Chitin-binding</keyword>
<dbReference type="PROSITE" id="PS51782">
    <property type="entry name" value="LYSM"/>
    <property type="match status" value="3"/>
</dbReference>
<keyword evidence="5" id="KW-1185">Reference proteome</keyword>
<dbReference type="CDD" id="cd00118">
    <property type="entry name" value="LysM"/>
    <property type="match status" value="4"/>
</dbReference>
<name>A0A5N5WY96_9EURO</name>
<dbReference type="OrthoDB" id="5985073at2759"/>
<sequence>MRPWQTETSLSSAQNCSYCMFSILQLDQSSDYSYNADFAEKFASLTSSCGATGFYYVTPTTIAFNGSSTTAATATATLTPSCASTYTIQAGDTCNGICKSYNVSTHALLTTNHLKAYCKDFPEAGKEPCLSPSCDIYTVSDNDTCQSVAAKEPGYITITQLQAWNPNLNTLCTTPPGDSLPVPTSTIPAVITPAYDGPSACTASSCYGDYATLSPTPFPGLTGLPTADPATTKSSLTLPLYTPSPIAPGTNSGSEYAHYVGFVETGDEDVNAYANSCSSVADFYGITVDLLKRWNPSLQDAEPCTFARQYRYCVRVADQVKTPIITPKVTRTTTISSTSSNATPTPTQEGIVENCNRFYKVVDNDGCWDIAHDHGITTDEFHAWNQAVQDDCSKL</sequence>
<accession>A0A5N5WY96</accession>
<dbReference type="SUPFAM" id="SSF54106">
    <property type="entry name" value="LysM domain"/>
    <property type="match status" value="2"/>
</dbReference>
<dbReference type="AlphaFoldDB" id="A0A5N5WY96"/>
<reference evidence="4 5" key="1">
    <citation type="submission" date="2019-04" db="EMBL/GenBank/DDBJ databases">
        <title>Friends and foes A comparative genomics study of 23 Aspergillus species from section Flavi.</title>
        <authorList>
            <consortium name="DOE Joint Genome Institute"/>
            <person name="Kjaerbolling I."/>
            <person name="Vesth T."/>
            <person name="Frisvad J.C."/>
            <person name="Nybo J.L."/>
            <person name="Theobald S."/>
            <person name="Kildgaard S."/>
            <person name="Isbrandt T."/>
            <person name="Kuo A."/>
            <person name="Sato A."/>
            <person name="Lyhne E.K."/>
            <person name="Kogle M.E."/>
            <person name="Wiebenga A."/>
            <person name="Kun R.S."/>
            <person name="Lubbers R.J."/>
            <person name="Makela M.R."/>
            <person name="Barry K."/>
            <person name="Chovatia M."/>
            <person name="Clum A."/>
            <person name="Daum C."/>
            <person name="Haridas S."/>
            <person name="He G."/>
            <person name="LaButti K."/>
            <person name="Lipzen A."/>
            <person name="Mondo S."/>
            <person name="Riley R."/>
            <person name="Salamov A."/>
            <person name="Simmons B.A."/>
            <person name="Magnuson J.K."/>
            <person name="Henrissat B."/>
            <person name="Mortensen U.H."/>
            <person name="Larsen T.O."/>
            <person name="Devries R.P."/>
            <person name="Grigoriev I.V."/>
            <person name="Machida M."/>
            <person name="Baker S.E."/>
            <person name="Andersen M.R."/>
        </authorList>
    </citation>
    <scope>NUCLEOTIDE SEQUENCE [LARGE SCALE GENOMIC DNA]</scope>
    <source>
        <strain evidence="4 5">CBS 151.66</strain>
    </source>
</reference>
<evidence type="ECO:0000259" key="3">
    <source>
        <dbReference type="PROSITE" id="PS51782"/>
    </source>
</evidence>
<keyword evidence="2" id="KW-0843">Virulence</keyword>
<gene>
    <name evidence="4" type="ORF">BDV29DRAFT_158362</name>
</gene>
<evidence type="ECO:0000313" key="5">
    <source>
        <dbReference type="Proteomes" id="UP000326565"/>
    </source>
</evidence>
<proteinExistence type="predicted"/>
<feature type="domain" description="LysM" evidence="3">
    <location>
        <begin position="357"/>
        <end position="395"/>
    </location>
</feature>
<dbReference type="Gene3D" id="3.10.350.10">
    <property type="entry name" value="LysM domain"/>
    <property type="match status" value="4"/>
</dbReference>
<organism evidence="4 5">
    <name type="scientific">Aspergillus leporis</name>
    <dbReference type="NCBI Taxonomy" id="41062"/>
    <lineage>
        <taxon>Eukaryota</taxon>
        <taxon>Fungi</taxon>
        <taxon>Dikarya</taxon>
        <taxon>Ascomycota</taxon>
        <taxon>Pezizomycotina</taxon>
        <taxon>Eurotiomycetes</taxon>
        <taxon>Eurotiomycetidae</taxon>
        <taxon>Eurotiales</taxon>
        <taxon>Aspergillaceae</taxon>
        <taxon>Aspergillus</taxon>
        <taxon>Aspergillus subgen. Circumdati</taxon>
    </lineage>
</organism>
<evidence type="ECO:0000256" key="2">
    <source>
        <dbReference type="ARBA" id="ARBA00023026"/>
    </source>
</evidence>
<evidence type="ECO:0000313" key="4">
    <source>
        <dbReference type="EMBL" id="KAB8072675.1"/>
    </source>
</evidence>
<feature type="domain" description="LysM" evidence="3">
    <location>
        <begin position="84"/>
        <end position="130"/>
    </location>
</feature>
<protein>
    <recommendedName>
        <fullName evidence="3">LysM domain-containing protein</fullName>
    </recommendedName>
</protein>
<dbReference type="PANTHER" id="PTHR34997:SF1">
    <property type="entry name" value="PEPTIDOGLYCAN-BINDING LYSIN DOMAIN"/>
    <property type="match status" value="1"/>
</dbReference>
<dbReference type="InterPro" id="IPR018392">
    <property type="entry name" value="LysM"/>
</dbReference>
<dbReference type="GO" id="GO:0008061">
    <property type="term" value="F:chitin binding"/>
    <property type="evidence" value="ECO:0007669"/>
    <property type="project" value="UniProtKB-KW"/>
</dbReference>
<dbReference type="SMART" id="SM00257">
    <property type="entry name" value="LysM"/>
    <property type="match status" value="3"/>
</dbReference>
<dbReference type="Pfam" id="PF01476">
    <property type="entry name" value="LysM"/>
    <property type="match status" value="4"/>
</dbReference>
<evidence type="ECO:0000256" key="1">
    <source>
        <dbReference type="ARBA" id="ARBA00022669"/>
    </source>
</evidence>
<feature type="domain" description="LysM" evidence="3">
    <location>
        <begin position="135"/>
        <end position="182"/>
    </location>
</feature>
<dbReference type="Proteomes" id="UP000326565">
    <property type="component" value="Unassembled WGS sequence"/>
</dbReference>
<dbReference type="InterPro" id="IPR036779">
    <property type="entry name" value="LysM_dom_sf"/>
</dbReference>
<dbReference type="EMBL" id="ML732242">
    <property type="protein sequence ID" value="KAB8072675.1"/>
    <property type="molecule type" value="Genomic_DNA"/>
</dbReference>
<dbReference type="InterPro" id="IPR052210">
    <property type="entry name" value="LysM1-like"/>
</dbReference>
<dbReference type="PANTHER" id="PTHR34997">
    <property type="entry name" value="AM15"/>
    <property type="match status" value="1"/>
</dbReference>